<feature type="compositionally biased region" description="Polar residues" evidence="1">
    <location>
        <begin position="49"/>
        <end position="78"/>
    </location>
</feature>
<dbReference type="EMBL" id="MWWQ01000006">
    <property type="protein sequence ID" value="OZG52002.1"/>
    <property type="molecule type" value="Genomic_DNA"/>
</dbReference>
<dbReference type="OrthoDB" id="2943819at2"/>
<dbReference type="RefSeq" id="WP_094691114.1">
    <property type="nucleotide sequence ID" value="NZ_MWWQ01000006.1"/>
</dbReference>
<sequence length="252" mass="26678">MTDGIPDNGDNGFTGYPPSQYAQQYSQQTYSQYSDAQPDASGSAGYVQPDTSNAGYTQPGYAQSEYTQTEYSQSTYSPSAYAQANAGGNQQYQSQGPDSYSAAYGQQSSYQQPYRQPYGMTNGGTVPSAAPMIGVPGQGTPGQGAPMSGTPMYQVNPGSLFDSVLSSDDLPQSLRPLSVLDYVGYLILFSLPVVGTIMIIFYSIKAKNENLKNFSRAILLLGVIAAVLYIIVLLLLGDSLGNLSSGSSLTSV</sequence>
<evidence type="ECO:0000313" key="4">
    <source>
        <dbReference type="Proteomes" id="UP000216454"/>
    </source>
</evidence>
<reference evidence="3 4" key="1">
    <citation type="journal article" date="2017" name="BMC Genomics">
        <title>Comparative genomic and phylogenomic analyses of the Bifidobacteriaceae family.</title>
        <authorList>
            <person name="Lugli G.A."/>
            <person name="Milani C."/>
            <person name="Turroni F."/>
            <person name="Duranti S."/>
            <person name="Mancabelli L."/>
            <person name="Mangifesta M."/>
            <person name="Ferrario C."/>
            <person name="Modesto M."/>
            <person name="Mattarelli P."/>
            <person name="Jiri K."/>
            <person name="van Sinderen D."/>
            <person name="Ventura M."/>
        </authorList>
    </citation>
    <scope>NUCLEOTIDE SEQUENCE [LARGE SCALE GENOMIC DNA]</scope>
    <source>
        <strain evidence="3 4">DSM 24744</strain>
    </source>
</reference>
<comment type="caution">
    <text evidence="3">The sequence shown here is derived from an EMBL/GenBank/DDBJ whole genome shotgun (WGS) entry which is preliminary data.</text>
</comment>
<evidence type="ECO:0000256" key="2">
    <source>
        <dbReference type="SAM" id="Phobius"/>
    </source>
</evidence>
<accession>A0A261EYP6</accession>
<evidence type="ECO:0000256" key="1">
    <source>
        <dbReference type="SAM" id="MobiDB-lite"/>
    </source>
</evidence>
<keyword evidence="2" id="KW-0472">Membrane</keyword>
<keyword evidence="2" id="KW-1133">Transmembrane helix</keyword>
<protein>
    <submittedName>
        <fullName evidence="3">Uncharacterized protein</fullName>
    </submittedName>
</protein>
<organism evidence="3 4">
    <name type="scientific">Pseudoscardovia suis</name>
    <dbReference type="NCBI Taxonomy" id="987063"/>
    <lineage>
        <taxon>Bacteria</taxon>
        <taxon>Bacillati</taxon>
        <taxon>Actinomycetota</taxon>
        <taxon>Actinomycetes</taxon>
        <taxon>Bifidobacteriales</taxon>
        <taxon>Bifidobacteriaceae</taxon>
        <taxon>Pseudoscardovia</taxon>
    </lineage>
</organism>
<keyword evidence="2" id="KW-0812">Transmembrane</keyword>
<name>A0A261EYP6_9BIFI</name>
<gene>
    <name evidence="3" type="ORF">PSSU_0785</name>
</gene>
<evidence type="ECO:0000313" key="3">
    <source>
        <dbReference type="EMBL" id="OZG52002.1"/>
    </source>
</evidence>
<feature type="transmembrane region" description="Helical" evidence="2">
    <location>
        <begin position="216"/>
        <end position="236"/>
    </location>
</feature>
<feature type="compositionally biased region" description="Low complexity" evidence="1">
    <location>
        <begin position="79"/>
        <end position="119"/>
    </location>
</feature>
<keyword evidence="4" id="KW-1185">Reference proteome</keyword>
<proteinExistence type="predicted"/>
<feature type="region of interest" description="Disordered" evidence="1">
    <location>
        <begin position="1"/>
        <end position="149"/>
    </location>
</feature>
<dbReference type="AlphaFoldDB" id="A0A261EYP6"/>
<feature type="compositionally biased region" description="Low complexity" evidence="1">
    <location>
        <begin position="19"/>
        <end position="37"/>
    </location>
</feature>
<feature type="transmembrane region" description="Helical" evidence="2">
    <location>
        <begin position="182"/>
        <end position="204"/>
    </location>
</feature>
<dbReference type="Proteomes" id="UP000216454">
    <property type="component" value="Unassembled WGS sequence"/>
</dbReference>